<feature type="signal peptide" evidence="1">
    <location>
        <begin position="1"/>
        <end position="23"/>
    </location>
</feature>
<dbReference type="Pfam" id="PF00403">
    <property type="entry name" value="HMA"/>
    <property type="match status" value="1"/>
</dbReference>
<comment type="caution">
    <text evidence="3">The sequence shown here is derived from an EMBL/GenBank/DDBJ whole genome shotgun (WGS) entry which is preliminary data.</text>
</comment>
<dbReference type="CDD" id="cd00371">
    <property type="entry name" value="HMA"/>
    <property type="match status" value="1"/>
</dbReference>
<evidence type="ECO:0000313" key="4">
    <source>
        <dbReference type="Proteomes" id="UP000248079"/>
    </source>
</evidence>
<dbReference type="SUPFAM" id="SSF55008">
    <property type="entry name" value="HMA, heavy metal-associated domain"/>
    <property type="match status" value="1"/>
</dbReference>
<dbReference type="EMBL" id="QFLI01000001">
    <property type="protein sequence ID" value="PXY02827.1"/>
    <property type="molecule type" value="Genomic_DNA"/>
</dbReference>
<dbReference type="InterPro" id="IPR006121">
    <property type="entry name" value="HMA_dom"/>
</dbReference>
<dbReference type="GO" id="GO:0046872">
    <property type="term" value="F:metal ion binding"/>
    <property type="evidence" value="ECO:0007669"/>
    <property type="project" value="InterPro"/>
</dbReference>
<dbReference type="RefSeq" id="WP_110358986.1">
    <property type="nucleotide sequence ID" value="NZ_QFLI01000001.1"/>
</dbReference>
<dbReference type="PROSITE" id="PS50846">
    <property type="entry name" value="HMA_2"/>
    <property type="match status" value="1"/>
</dbReference>
<feature type="chain" id="PRO_5016021907" evidence="1">
    <location>
        <begin position="24"/>
        <end position="112"/>
    </location>
</feature>
<dbReference type="PRINTS" id="PR00946">
    <property type="entry name" value="HGSCAVENGER"/>
</dbReference>
<protein>
    <submittedName>
        <fullName evidence="3">ATPase</fullName>
    </submittedName>
</protein>
<reference evidence="3 4" key="1">
    <citation type="submission" date="2018-05" db="EMBL/GenBank/DDBJ databases">
        <title>Marinifilum breve JC075T sp. nov., a marine bacterium isolated from Yongle Blue Hole in the South China Sea.</title>
        <authorList>
            <person name="Fu T."/>
        </authorList>
    </citation>
    <scope>NUCLEOTIDE SEQUENCE [LARGE SCALE GENOMIC DNA]</scope>
    <source>
        <strain evidence="3 4">JC075</strain>
    </source>
</reference>
<dbReference type="InterPro" id="IPR001802">
    <property type="entry name" value="MerP/CopZ"/>
</dbReference>
<evidence type="ECO:0000256" key="1">
    <source>
        <dbReference type="SAM" id="SignalP"/>
    </source>
</evidence>
<organism evidence="3 4">
    <name type="scientific">Marinifilum breve</name>
    <dbReference type="NCBI Taxonomy" id="2184082"/>
    <lineage>
        <taxon>Bacteria</taxon>
        <taxon>Pseudomonadati</taxon>
        <taxon>Bacteroidota</taxon>
        <taxon>Bacteroidia</taxon>
        <taxon>Marinilabiliales</taxon>
        <taxon>Marinifilaceae</taxon>
    </lineage>
</organism>
<keyword evidence="4" id="KW-1185">Reference proteome</keyword>
<evidence type="ECO:0000259" key="2">
    <source>
        <dbReference type="PROSITE" id="PS50846"/>
    </source>
</evidence>
<dbReference type="Proteomes" id="UP000248079">
    <property type="component" value="Unassembled WGS sequence"/>
</dbReference>
<evidence type="ECO:0000313" key="3">
    <source>
        <dbReference type="EMBL" id="PXY02827.1"/>
    </source>
</evidence>
<gene>
    <name evidence="3" type="ORF">DF185_01680</name>
</gene>
<dbReference type="Gene3D" id="3.30.70.100">
    <property type="match status" value="1"/>
</dbReference>
<feature type="domain" description="HMA" evidence="2">
    <location>
        <begin position="25"/>
        <end position="91"/>
    </location>
</feature>
<dbReference type="AlphaFoldDB" id="A0A2V4A4K6"/>
<name>A0A2V4A4K6_9BACT</name>
<dbReference type="InterPro" id="IPR036163">
    <property type="entry name" value="HMA_dom_sf"/>
</dbReference>
<proteinExistence type="predicted"/>
<accession>A0A2V4A4K6</accession>
<dbReference type="OrthoDB" id="5513217at2"/>
<sequence>MKKKLLLLLGIVAMITLSYSVQAENKKAHFKVSGNCGMCEKTIETAAKSVDGVSMADWDKKTKVIKVSFDTEKTSLDAIHKAIAKVGYDTEKVKAKDEVYNKLHSCCKYERK</sequence>
<keyword evidence="1" id="KW-0732">Signal</keyword>